<proteinExistence type="predicted"/>
<evidence type="ECO:0000313" key="3">
    <source>
        <dbReference type="Proteomes" id="UP001501729"/>
    </source>
</evidence>
<evidence type="ECO:0000313" key="2">
    <source>
        <dbReference type="EMBL" id="GAA5060625.1"/>
    </source>
</evidence>
<keyword evidence="1" id="KW-1133">Transmembrane helix</keyword>
<name>A0AAV3UNW3_9EURY</name>
<organism evidence="2 3">
    <name type="scientific">Haladaptatus pallidirubidus</name>
    <dbReference type="NCBI Taxonomy" id="1008152"/>
    <lineage>
        <taxon>Archaea</taxon>
        <taxon>Methanobacteriati</taxon>
        <taxon>Methanobacteriota</taxon>
        <taxon>Stenosarchaea group</taxon>
        <taxon>Halobacteria</taxon>
        <taxon>Halobacteriales</taxon>
        <taxon>Haladaptataceae</taxon>
        <taxon>Haladaptatus</taxon>
    </lineage>
</organism>
<dbReference type="AlphaFoldDB" id="A0AAV3UNW3"/>
<sequence>MLFTHQESVALVEIRIRLIFVVLYCLGHCMANLIVKSVVKEHLGDKNVASDFYDALDDEVCTKDCA</sequence>
<accession>A0AAV3UNW3</accession>
<dbReference type="Proteomes" id="UP001501729">
    <property type="component" value="Unassembled WGS sequence"/>
</dbReference>
<gene>
    <name evidence="2" type="ORF">GCM10025751_45950</name>
</gene>
<keyword evidence="1" id="KW-0812">Transmembrane</keyword>
<dbReference type="EMBL" id="BAABKX010000019">
    <property type="protein sequence ID" value="GAA5060625.1"/>
    <property type="molecule type" value="Genomic_DNA"/>
</dbReference>
<feature type="transmembrane region" description="Helical" evidence="1">
    <location>
        <begin position="14"/>
        <end position="35"/>
    </location>
</feature>
<protein>
    <submittedName>
        <fullName evidence="2">Uncharacterized protein</fullName>
    </submittedName>
</protein>
<comment type="caution">
    <text evidence="2">The sequence shown here is derived from an EMBL/GenBank/DDBJ whole genome shotgun (WGS) entry which is preliminary data.</text>
</comment>
<keyword evidence="1" id="KW-0472">Membrane</keyword>
<reference evidence="2 3" key="1">
    <citation type="journal article" date="2019" name="Int. J. Syst. Evol. Microbiol.">
        <title>The Global Catalogue of Microorganisms (GCM) 10K type strain sequencing project: providing services to taxonomists for standard genome sequencing and annotation.</title>
        <authorList>
            <consortium name="The Broad Institute Genomics Platform"/>
            <consortium name="The Broad Institute Genome Sequencing Center for Infectious Disease"/>
            <person name="Wu L."/>
            <person name="Ma J."/>
        </authorList>
    </citation>
    <scope>NUCLEOTIDE SEQUENCE [LARGE SCALE GENOMIC DNA]</scope>
    <source>
        <strain evidence="2 3">JCM 17504</strain>
    </source>
</reference>
<keyword evidence="3" id="KW-1185">Reference proteome</keyword>
<evidence type="ECO:0000256" key="1">
    <source>
        <dbReference type="SAM" id="Phobius"/>
    </source>
</evidence>